<evidence type="ECO:0000256" key="1">
    <source>
        <dbReference type="SAM" id="MobiDB-lite"/>
    </source>
</evidence>
<name>A0ABX8EFH4_9ACTN</name>
<evidence type="ECO:0000313" key="4">
    <source>
        <dbReference type="Proteomes" id="UP000679307"/>
    </source>
</evidence>
<dbReference type="EMBL" id="CP075371">
    <property type="protein sequence ID" value="QVT78391.1"/>
    <property type="molecule type" value="Genomic_DNA"/>
</dbReference>
<proteinExistence type="predicted"/>
<feature type="transmembrane region" description="Helical" evidence="2">
    <location>
        <begin position="39"/>
        <end position="60"/>
    </location>
</feature>
<accession>A0ABX8EFH4</accession>
<sequence>MPGAPREPDDNSTHHPDPDSDATPDDDGEDDLDRHDVPMLGGAGPILAILAMALLALLAVQLSGTR</sequence>
<keyword evidence="4" id="KW-1185">Reference proteome</keyword>
<evidence type="ECO:0000256" key="2">
    <source>
        <dbReference type="SAM" id="Phobius"/>
    </source>
</evidence>
<dbReference type="Proteomes" id="UP000679307">
    <property type="component" value="Chromosome"/>
</dbReference>
<protein>
    <submittedName>
        <fullName evidence="3">Uncharacterized protein</fullName>
    </submittedName>
</protein>
<keyword evidence="2" id="KW-1133">Transmembrane helix</keyword>
<feature type="compositionally biased region" description="Basic and acidic residues" evidence="1">
    <location>
        <begin position="1"/>
        <end position="18"/>
    </location>
</feature>
<gene>
    <name evidence="3" type="ORF">ENKNEFLB_00768</name>
</gene>
<dbReference type="RefSeq" id="WP_214057977.1">
    <property type="nucleotide sequence ID" value="NZ_BAAAHS010000194.1"/>
</dbReference>
<feature type="region of interest" description="Disordered" evidence="1">
    <location>
        <begin position="1"/>
        <end position="40"/>
    </location>
</feature>
<keyword evidence="2" id="KW-0812">Transmembrane</keyword>
<keyword evidence="2" id="KW-0472">Membrane</keyword>
<reference evidence="3 4" key="1">
    <citation type="submission" date="2021-05" db="EMBL/GenBank/DDBJ databases">
        <title>Complete genome of Nocardioides aquaticus KCTC 9944T isolated from meromictic and hypersaline Ekho Lake, Antarctica.</title>
        <authorList>
            <person name="Hwang K."/>
            <person name="Kim K.M."/>
            <person name="Choe H."/>
        </authorList>
    </citation>
    <scope>NUCLEOTIDE SEQUENCE [LARGE SCALE GENOMIC DNA]</scope>
    <source>
        <strain evidence="3 4">KCTC 9944</strain>
    </source>
</reference>
<organism evidence="3 4">
    <name type="scientific">Nocardioides aquaticus</name>
    <dbReference type="NCBI Taxonomy" id="160826"/>
    <lineage>
        <taxon>Bacteria</taxon>
        <taxon>Bacillati</taxon>
        <taxon>Actinomycetota</taxon>
        <taxon>Actinomycetes</taxon>
        <taxon>Propionibacteriales</taxon>
        <taxon>Nocardioidaceae</taxon>
        <taxon>Nocardioides</taxon>
    </lineage>
</organism>
<feature type="compositionally biased region" description="Acidic residues" evidence="1">
    <location>
        <begin position="19"/>
        <end position="31"/>
    </location>
</feature>
<evidence type="ECO:0000313" key="3">
    <source>
        <dbReference type="EMBL" id="QVT78391.1"/>
    </source>
</evidence>